<feature type="non-terminal residue" evidence="2">
    <location>
        <position position="49"/>
    </location>
</feature>
<feature type="non-terminal residue" evidence="2">
    <location>
        <position position="1"/>
    </location>
</feature>
<proteinExistence type="predicted"/>
<sequence>DLRDHHAGCGLAARGRSRRAGAAGPQAQGQAAGWGAARRRGVDGRRGGV</sequence>
<evidence type="ECO:0000313" key="2">
    <source>
        <dbReference type="EMBL" id="CAA9264929.1"/>
    </source>
</evidence>
<organism evidence="2">
    <name type="scientific">uncultured Blastococcus sp</name>
    <dbReference type="NCBI Taxonomy" id="217144"/>
    <lineage>
        <taxon>Bacteria</taxon>
        <taxon>Bacillati</taxon>
        <taxon>Actinomycetota</taxon>
        <taxon>Actinomycetes</taxon>
        <taxon>Geodermatophilales</taxon>
        <taxon>Geodermatophilaceae</taxon>
        <taxon>Blastococcus</taxon>
        <taxon>environmental samples</taxon>
    </lineage>
</organism>
<reference evidence="2" key="1">
    <citation type="submission" date="2020-02" db="EMBL/GenBank/DDBJ databases">
        <authorList>
            <person name="Meier V. D."/>
        </authorList>
    </citation>
    <scope>NUCLEOTIDE SEQUENCE</scope>
    <source>
        <strain evidence="2">AVDCRST_MAG57</strain>
    </source>
</reference>
<feature type="compositionally biased region" description="Low complexity" evidence="1">
    <location>
        <begin position="8"/>
        <end position="36"/>
    </location>
</feature>
<name>A0A6J4J231_9ACTN</name>
<protein>
    <submittedName>
        <fullName evidence="2">Formate dehydrogenase O putative subunit</fullName>
    </submittedName>
</protein>
<feature type="region of interest" description="Disordered" evidence="1">
    <location>
        <begin position="1"/>
        <end position="49"/>
    </location>
</feature>
<gene>
    <name evidence="2" type="ORF">AVDCRST_MAG57-2853</name>
</gene>
<accession>A0A6J4J231</accession>
<dbReference type="EMBL" id="CADCTI010000237">
    <property type="protein sequence ID" value="CAA9264929.1"/>
    <property type="molecule type" value="Genomic_DNA"/>
</dbReference>
<feature type="compositionally biased region" description="Basic and acidic residues" evidence="1">
    <location>
        <begin position="40"/>
        <end position="49"/>
    </location>
</feature>
<evidence type="ECO:0000256" key="1">
    <source>
        <dbReference type="SAM" id="MobiDB-lite"/>
    </source>
</evidence>
<dbReference type="AlphaFoldDB" id="A0A6J4J231"/>